<accession>Q1K2K4</accession>
<comment type="caution">
    <text evidence="1">The sequence shown here is derived from an EMBL/GenBank/DDBJ whole genome shotgun (WGS) entry which is preliminary data.</text>
</comment>
<gene>
    <name evidence="1" type="ORF">Dace_2129</name>
</gene>
<dbReference type="Pfam" id="PF09837">
    <property type="entry name" value="DUF2064"/>
    <property type="match status" value="1"/>
</dbReference>
<name>Q1K2K4_DESA6</name>
<dbReference type="EMBL" id="AAEW02000003">
    <property type="protein sequence ID" value="EAT16877.1"/>
    <property type="molecule type" value="Genomic_DNA"/>
</dbReference>
<dbReference type="InterPro" id="IPR029044">
    <property type="entry name" value="Nucleotide-diphossugar_trans"/>
</dbReference>
<protein>
    <recommendedName>
        <fullName evidence="3">Acylneuraminate cytidylyltransferase</fullName>
    </recommendedName>
</protein>
<dbReference type="Gene3D" id="3.90.550.10">
    <property type="entry name" value="Spore Coat Polysaccharide Biosynthesis Protein SpsA, Chain A"/>
    <property type="match status" value="1"/>
</dbReference>
<dbReference type="RefSeq" id="WP_005998361.1">
    <property type="nucleotide sequence ID" value="NZ_AAEW02000003.1"/>
</dbReference>
<dbReference type="OrthoDB" id="9798250at2"/>
<reference evidence="1" key="2">
    <citation type="submission" date="2006-05" db="EMBL/GenBank/DDBJ databases">
        <title>Sequencing of the draft genome and assembly of Desulfuromonas acetoxidans DSM 684.</title>
        <authorList>
            <consortium name="US DOE Joint Genome Institute (JGI-PGF)"/>
            <person name="Copeland A."/>
            <person name="Lucas S."/>
            <person name="Lapidus A."/>
            <person name="Barry K."/>
            <person name="Detter J.C."/>
            <person name="Glavina del Rio T."/>
            <person name="Hammon N."/>
            <person name="Israni S."/>
            <person name="Dalin E."/>
            <person name="Tice H."/>
            <person name="Bruce D."/>
            <person name="Pitluck S."/>
            <person name="Richardson P."/>
        </authorList>
    </citation>
    <scope>NUCLEOTIDE SEQUENCE [LARGE SCALE GENOMIC DNA]</scope>
    <source>
        <strain evidence="1">DSM 684</strain>
    </source>
</reference>
<evidence type="ECO:0000313" key="2">
    <source>
        <dbReference type="Proteomes" id="UP000005695"/>
    </source>
</evidence>
<dbReference type="Proteomes" id="UP000005695">
    <property type="component" value="Unassembled WGS sequence"/>
</dbReference>
<dbReference type="AlphaFoldDB" id="Q1K2K4"/>
<sequence>MSLKKRALIFFTKVPTPGLTKTRLTKEHGGIFTPEEAAEFYQAVMLDTAEVGFRALEQLQPSEQDVEYDFVISATPEHDHPRLKEIFGALGQRQIDLKFIADRGQNFNEHFNDAFQQLWGLGYDCAVAVGGDQPQMTTNNIKQAFQWLDRFQESHQKGLVHCPCQACGVSLIGLTKDTPMDFEGVFYNADGISALDAIINICSEKQIPVAALETVADIDNVEDLAHALSLAHSQSYTAEFQSDVVVPQRFIDWAKETGLSVTTPPNDDHDPRELIDA</sequence>
<keyword evidence="2" id="KW-1185">Reference proteome</keyword>
<evidence type="ECO:0008006" key="3">
    <source>
        <dbReference type="Google" id="ProtNLM"/>
    </source>
</evidence>
<evidence type="ECO:0000313" key="1">
    <source>
        <dbReference type="EMBL" id="EAT16877.1"/>
    </source>
</evidence>
<dbReference type="SUPFAM" id="SSF53448">
    <property type="entry name" value="Nucleotide-diphospho-sugar transferases"/>
    <property type="match status" value="1"/>
</dbReference>
<organism evidence="1 2">
    <name type="scientific">Desulfuromonas acetoxidans (strain DSM 684 / 11070)</name>
    <dbReference type="NCBI Taxonomy" id="281689"/>
    <lineage>
        <taxon>Bacteria</taxon>
        <taxon>Pseudomonadati</taxon>
        <taxon>Thermodesulfobacteriota</taxon>
        <taxon>Desulfuromonadia</taxon>
        <taxon>Desulfuromonadales</taxon>
        <taxon>Desulfuromonadaceae</taxon>
        <taxon>Desulfuromonas</taxon>
    </lineage>
</organism>
<proteinExistence type="predicted"/>
<dbReference type="PANTHER" id="PTHR36529">
    <property type="entry name" value="SLL1095 PROTEIN"/>
    <property type="match status" value="1"/>
</dbReference>
<dbReference type="PANTHER" id="PTHR36529:SF1">
    <property type="entry name" value="GLYCOSYLTRANSFERASE"/>
    <property type="match status" value="1"/>
</dbReference>
<dbReference type="InterPro" id="IPR018641">
    <property type="entry name" value="Trfase_1_rSAM/seldom-assoc"/>
</dbReference>
<reference evidence="1" key="1">
    <citation type="submission" date="2006-05" db="EMBL/GenBank/DDBJ databases">
        <title>Annotation of the draft genome assembly of Desulfuromonas acetoxidans DSM 684.</title>
        <authorList>
            <consortium name="US DOE Joint Genome Institute (JGI-ORNL)"/>
            <person name="Larimer F."/>
            <person name="Land M."/>
            <person name="Hauser L."/>
        </authorList>
    </citation>
    <scope>NUCLEOTIDE SEQUENCE [LARGE SCALE GENOMIC DNA]</scope>
    <source>
        <strain evidence="1">DSM 684</strain>
    </source>
</reference>